<dbReference type="EMBL" id="JARQZJ010000073">
    <property type="protein sequence ID" value="KAK9882152.1"/>
    <property type="molecule type" value="Genomic_DNA"/>
</dbReference>
<dbReference type="InterPro" id="IPR014001">
    <property type="entry name" value="Helicase_ATP-bd"/>
</dbReference>
<dbReference type="FunFam" id="3.40.50.300:FF:000628">
    <property type="entry name" value="Endoribonuclease Dicer"/>
    <property type="match status" value="1"/>
</dbReference>
<dbReference type="PROSITE" id="PS51192">
    <property type="entry name" value="HELICASE_ATP_BIND_1"/>
    <property type="match status" value="1"/>
</dbReference>
<dbReference type="PANTHER" id="PTHR14074:SF16">
    <property type="entry name" value="ANTIVIRAL INNATE IMMUNE RESPONSE RECEPTOR RIG-I"/>
    <property type="match status" value="1"/>
</dbReference>
<dbReference type="GO" id="GO:0030422">
    <property type="term" value="P:siRNA processing"/>
    <property type="evidence" value="ECO:0007669"/>
    <property type="project" value="UniProtKB-ARBA"/>
</dbReference>
<dbReference type="AlphaFoldDB" id="A0AAW1UQ95"/>
<dbReference type="GO" id="GO:0003677">
    <property type="term" value="F:DNA binding"/>
    <property type="evidence" value="ECO:0007669"/>
    <property type="project" value="InterPro"/>
</dbReference>
<dbReference type="SUPFAM" id="SSF52540">
    <property type="entry name" value="P-loop containing nucleoside triphosphate hydrolases"/>
    <property type="match status" value="1"/>
</dbReference>
<keyword evidence="4" id="KW-0347">Helicase</keyword>
<dbReference type="InterPro" id="IPR027417">
    <property type="entry name" value="P-loop_NTPase"/>
</dbReference>
<dbReference type="InterPro" id="IPR006935">
    <property type="entry name" value="Helicase/UvrB_N"/>
</dbReference>
<reference evidence="8 9" key="1">
    <citation type="submission" date="2023-03" db="EMBL/GenBank/DDBJ databases">
        <title>Genome insight into feeding habits of ladybird beetles.</title>
        <authorList>
            <person name="Li H.-S."/>
            <person name="Huang Y.-H."/>
            <person name="Pang H."/>
        </authorList>
    </citation>
    <scope>NUCLEOTIDE SEQUENCE [LARGE SCALE GENOMIC DNA]</scope>
    <source>
        <strain evidence="8">SYSU_2023b</strain>
        <tissue evidence="8">Whole body</tissue>
    </source>
</reference>
<dbReference type="PANTHER" id="PTHR14074">
    <property type="entry name" value="HELICASE WITH DEATH DOMAIN-RELATED"/>
    <property type="match status" value="1"/>
</dbReference>
<name>A0AAW1UQ95_9CUCU</name>
<dbReference type="GO" id="GO:0005737">
    <property type="term" value="C:cytoplasm"/>
    <property type="evidence" value="ECO:0007669"/>
    <property type="project" value="TreeGrafter"/>
</dbReference>
<dbReference type="InterPro" id="IPR051363">
    <property type="entry name" value="RLR_Helicase"/>
</dbReference>
<evidence type="ECO:0000256" key="5">
    <source>
        <dbReference type="ARBA" id="ARBA00022840"/>
    </source>
</evidence>
<dbReference type="GO" id="GO:0005524">
    <property type="term" value="F:ATP binding"/>
    <property type="evidence" value="ECO:0007669"/>
    <property type="project" value="UniProtKB-KW"/>
</dbReference>
<evidence type="ECO:0000313" key="8">
    <source>
        <dbReference type="EMBL" id="KAK9882152.1"/>
    </source>
</evidence>
<feature type="domain" description="Helicase ATP-binding" evidence="7">
    <location>
        <begin position="20"/>
        <end position="193"/>
    </location>
</feature>
<dbReference type="GO" id="GO:0004525">
    <property type="term" value="F:ribonuclease III activity"/>
    <property type="evidence" value="ECO:0007669"/>
    <property type="project" value="UniProtKB-ARBA"/>
</dbReference>
<protein>
    <recommendedName>
        <fullName evidence="7">Helicase ATP-binding domain-containing protein</fullName>
    </recommendedName>
</protein>
<evidence type="ECO:0000256" key="3">
    <source>
        <dbReference type="ARBA" id="ARBA00022801"/>
    </source>
</evidence>
<evidence type="ECO:0000259" key="7">
    <source>
        <dbReference type="PROSITE" id="PS51192"/>
    </source>
</evidence>
<comment type="caution">
    <text evidence="8">The sequence shown here is derived from an EMBL/GenBank/DDBJ whole genome shotgun (WGS) entry which is preliminary data.</text>
</comment>
<dbReference type="Gene3D" id="3.40.50.300">
    <property type="entry name" value="P-loop containing nucleotide triphosphate hydrolases"/>
    <property type="match status" value="1"/>
</dbReference>
<evidence type="ECO:0000313" key="9">
    <source>
        <dbReference type="Proteomes" id="UP001431783"/>
    </source>
</evidence>
<proteinExistence type="inferred from homology"/>
<comment type="similarity">
    <text evidence="6">Belongs to the helicase family. Dicer subfamily.</text>
</comment>
<dbReference type="SMART" id="SM00487">
    <property type="entry name" value="DEXDc"/>
    <property type="match status" value="1"/>
</dbReference>
<dbReference type="Pfam" id="PF04851">
    <property type="entry name" value="ResIII"/>
    <property type="match status" value="1"/>
</dbReference>
<dbReference type="Proteomes" id="UP001431783">
    <property type="component" value="Unassembled WGS sequence"/>
</dbReference>
<keyword evidence="9" id="KW-1185">Reference proteome</keyword>
<evidence type="ECO:0000256" key="6">
    <source>
        <dbReference type="ARBA" id="ARBA00035116"/>
    </source>
</evidence>
<comment type="cofactor">
    <cofactor evidence="1">
        <name>Mg(2+)</name>
        <dbReference type="ChEBI" id="CHEBI:18420"/>
    </cofactor>
</comment>
<evidence type="ECO:0000256" key="1">
    <source>
        <dbReference type="ARBA" id="ARBA00001946"/>
    </source>
</evidence>
<evidence type="ECO:0000256" key="2">
    <source>
        <dbReference type="ARBA" id="ARBA00022741"/>
    </source>
</evidence>
<sequence>MEDAGEDNVEFIPRNYQVALFEKCMRENTIIFLPTGAGKTFIAIMVLKRMGKDLLGENHKLSIILVNTVALVDQHTKYIKQHTPFEVAGFSGEMNVDFWNSQIWNEQLQKNQVLVMTCEILAGIVRNKIFDLNRANLLIFDECHHGVNDHSMRQIMTNFQNLAMKPRVIGLTATLLNGNCKPDRVMNEVETLEITFQSKVATLEESGDVDGYATNPKEILETFRTHTLSGVELECIKHLDTMMQNLKYFRIETEVNERIKHTSLTPLEPNDGLKKVINIVKDLKFHLENLEYMVAVFVVYHTIFKLKV</sequence>
<dbReference type="GO" id="GO:0004386">
    <property type="term" value="F:helicase activity"/>
    <property type="evidence" value="ECO:0007669"/>
    <property type="project" value="UniProtKB-KW"/>
</dbReference>
<organism evidence="8 9">
    <name type="scientific">Henosepilachna vigintioctopunctata</name>
    <dbReference type="NCBI Taxonomy" id="420089"/>
    <lineage>
        <taxon>Eukaryota</taxon>
        <taxon>Metazoa</taxon>
        <taxon>Ecdysozoa</taxon>
        <taxon>Arthropoda</taxon>
        <taxon>Hexapoda</taxon>
        <taxon>Insecta</taxon>
        <taxon>Pterygota</taxon>
        <taxon>Neoptera</taxon>
        <taxon>Endopterygota</taxon>
        <taxon>Coleoptera</taxon>
        <taxon>Polyphaga</taxon>
        <taxon>Cucujiformia</taxon>
        <taxon>Coccinelloidea</taxon>
        <taxon>Coccinellidae</taxon>
        <taxon>Epilachninae</taxon>
        <taxon>Epilachnini</taxon>
        <taxon>Henosepilachna</taxon>
    </lineage>
</organism>
<keyword evidence="3" id="KW-0378">Hydrolase</keyword>
<keyword evidence="2" id="KW-0547">Nucleotide-binding</keyword>
<gene>
    <name evidence="8" type="ORF">WA026_019669</name>
</gene>
<dbReference type="CDD" id="cd18034">
    <property type="entry name" value="DEXHc_dicer"/>
    <property type="match status" value="1"/>
</dbReference>
<accession>A0AAW1UQ95</accession>
<keyword evidence="5" id="KW-0067">ATP-binding</keyword>
<evidence type="ECO:0000256" key="4">
    <source>
        <dbReference type="ARBA" id="ARBA00022806"/>
    </source>
</evidence>